<dbReference type="AlphaFoldDB" id="A0AAV3NTL4"/>
<name>A0AAV3NTL4_LITER</name>
<feature type="region of interest" description="Disordered" evidence="11">
    <location>
        <begin position="504"/>
        <end position="530"/>
    </location>
</feature>
<dbReference type="EMBL" id="BAABME010000245">
    <property type="protein sequence ID" value="GAA0141057.1"/>
    <property type="molecule type" value="Genomic_DNA"/>
</dbReference>
<evidence type="ECO:0000256" key="4">
    <source>
        <dbReference type="ARBA" id="ARBA00022833"/>
    </source>
</evidence>
<evidence type="ECO:0000256" key="7">
    <source>
        <dbReference type="ARBA" id="ARBA00023163"/>
    </source>
</evidence>
<dbReference type="GO" id="GO:0003677">
    <property type="term" value="F:DNA binding"/>
    <property type="evidence" value="ECO:0007669"/>
    <property type="project" value="UniProtKB-KW"/>
</dbReference>
<dbReference type="PROSITE" id="PS51141">
    <property type="entry name" value="ZF_SBP"/>
    <property type="match status" value="1"/>
</dbReference>
<dbReference type="SUPFAM" id="SSF48403">
    <property type="entry name" value="Ankyrin repeat"/>
    <property type="match status" value="1"/>
</dbReference>
<dbReference type="Pfam" id="PF26102">
    <property type="entry name" value="Ig_SPL7"/>
    <property type="match status" value="1"/>
</dbReference>
<evidence type="ECO:0000313" key="14">
    <source>
        <dbReference type="Proteomes" id="UP001454036"/>
    </source>
</evidence>
<dbReference type="PANTHER" id="PTHR31251:SF110">
    <property type="entry name" value="SQUAMOSA PROMOTER-BINDING-LIKE PROTEIN 14"/>
    <property type="match status" value="1"/>
</dbReference>
<keyword evidence="14" id="KW-1185">Reference proteome</keyword>
<evidence type="ECO:0000256" key="3">
    <source>
        <dbReference type="ARBA" id="ARBA00022771"/>
    </source>
</evidence>
<evidence type="ECO:0000259" key="12">
    <source>
        <dbReference type="PROSITE" id="PS51141"/>
    </source>
</evidence>
<feature type="domain" description="SBP-type" evidence="12">
    <location>
        <begin position="139"/>
        <end position="216"/>
    </location>
</feature>
<dbReference type="InterPro" id="IPR036770">
    <property type="entry name" value="Ankyrin_rpt-contain_sf"/>
</dbReference>
<gene>
    <name evidence="13" type="ORF">LIER_02290</name>
</gene>
<dbReference type="Proteomes" id="UP001454036">
    <property type="component" value="Unassembled WGS sequence"/>
</dbReference>
<reference evidence="13 14" key="1">
    <citation type="submission" date="2024-01" db="EMBL/GenBank/DDBJ databases">
        <title>The complete chloroplast genome sequence of Lithospermum erythrorhizon: insights into the phylogenetic relationship among Boraginaceae species and the maternal lineages of purple gromwells.</title>
        <authorList>
            <person name="Okada T."/>
            <person name="Watanabe K."/>
        </authorList>
    </citation>
    <scope>NUCLEOTIDE SEQUENCE [LARGE SCALE GENOMIC DNA]</scope>
</reference>
<proteinExistence type="predicted"/>
<dbReference type="InterPro" id="IPR036893">
    <property type="entry name" value="SBP_sf"/>
</dbReference>
<evidence type="ECO:0000256" key="9">
    <source>
        <dbReference type="ARBA" id="ARBA00056472"/>
    </source>
</evidence>
<keyword evidence="8" id="KW-0539">Nucleus</keyword>
<comment type="function">
    <text evidence="9">Probable transcriptional factor. Binds to the promoter of the SQUAMOSA gene.</text>
</comment>
<feature type="compositionally biased region" description="Low complexity" evidence="11">
    <location>
        <begin position="298"/>
        <end position="311"/>
    </location>
</feature>
<keyword evidence="7" id="KW-0804">Transcription</keyword>
<dbReference type="PANTHER" id="PTHR31251">
    <property type="entry name" value="SQUAMOSA PROMOTER-BINDING-LIKE PROTEIN 4"/>
    <property type="match status" value="1"/>
</dbReference>
<dbReference type="Pfam" id="PF03110">
    <property type="entry name" value="SBP"/>
    <property type="match status" value="1"/>
</dbReference>
<feature type="compositionally biased region" description="Low complexity" evidence="11">
    <location>
        <begin position="433"/>
        <end position="450"/>
    </location>
</feature>
<feature type="region of interest" description="Disordered" evidence="11">
    <location>
        <begin position="343"/>
        <end position="403"/>
    </location>
</feature>
<feature type="compositionally biased region" description="Polar residues" evidence="11">
    <location>
        <begin position="504"/>
        <end position="517"/>
    </location>
</feature>
<keyword evidence="5" id="KW-0805">Transcription regulation</keyword>
<organism evidence="13 14">
    <name type="scientific">Lithospermum erythrorhizon</name>
    <name type="common">Purple gromwell</name>
    <name type="synonym">Lithospermum officinale var. erythrorhizon</name>
    <dbReference type="NCBI Taxonomy" id="34254"/>
    <lineage>
        <taxon>Eukaryota</taxon>
        <taxon>Viridiplantae</taxon>
        <taxon>Streptophyta</taxon>
        <taxon>Embryophyta</taxon>
        <taxon>Tracheophyta</taxon>
        <taxon>Spermatophyta</taxon>
        <taxon>Magnoliopsida</taxon>
        <taxon>eudicotyledons</taxon>
        <taxon>Gunneridae</taxon>
        <taxon>Pentapetalae</taxon>
        <taxon>asterids</taxon>
        <taxon>lamiids</taxon>
        <taxon>Boraginales</taxon>
        <taxon>Boraginaceae</taxon>
        <taxon>Boraginoideae</taxon>
        <taxon>Lithospermeae</taxon>
        <taxon>Lithospermum</taxon>
    </lineage>
</organism>
<dbReference type="Gene3D" id="1.25.40.20">
    <property type="entry name" value="Ankyrin repeat-containing domain"/>
    <property type="match status" value="1"/>
</dbReference>
<evidence type="ECO:0000256" key="1">
    <source>
        <dbReference type="ARBA" id="ARBA00004123"/>
    </source>
</evidence>
<feature type="compositionally biased region" description="Polar residues" evidence="11">
    <location>
        <begin position="362"/>
        <end position="372"/>
    </location>
</feature>
<keyword evidence="6" id="KW-0238">DNA-binding</keyword>
<feature type="region of interest" description="Disordered" evidence="11">
    <location>
        <begin position="298"/>
        <end position="322"/>
    </location>
</feature>
<evidence type="ECO:0000256" key="5">
    <source>
        <dbReference type="ARBA" id="ARBA00023015"/>
    </source>
</evidence>
<feature type="compositionally biased region" description="Basic residues" evidence="11">
    <location>
        <begin position="206"/>
        <end position="215"/>
    </location>
</feature>
<feature type="region of interest" description="Disordered" evidence="11">
    <location>
        <begin position="430"/>
        <end position="474"/>
    </location>
</feature>
<dbReference type="InterPro" id="IPR004333">
    <property type="entry name" value="SBP_dom"/>
</dbReference>
<dbReference type="FunFam" id="4.10.1100.10:FF:000001">
    <property type="entry name" value="Squamosa promoter-binding-like protein 14"/>
    <property type="match status" value="1"/>
</dbReference>
<feature type="region of interest" description="Disordered" evidence="11">
    <location>
        <begin position="78"/>
        <end position="137"/>
    </location>
</feature>
<evidence type="ECO:0000256" key="6">
    <source>
        <dbReference type="ARBA" id="ARBA00023125"/>
    </source>
</evidence>
<evidence type="ECO:0000313" key="13">
    <source>
        <dbReference type="EMBL" id="GAA0141057.1"/>
    </source>
</evidence>
<protein>
    <recommendedName>
        <fullName evidence="12">SBP-type domain-containing protein</fullName>
    </recommendedName>
</protein>
<comment type="subcellular location">
    <subcellularLocation>
        <location evidence="1">Nucleus</location>
    </subcellularLocation>
</comment>
<dbReference type="InterPro" id="IPR044817">
    <property type="entry name" value="SBP-like"/>
</dbReference>
<evidence type="ECO:0000256" key="10">
    <source>
        <dbReference type="PROSITE-ProRule" id="PRU00470"/>
    </source>
</evidence>
<evidence type="ECO:0000256" key="11">
    <source>
        <dbReference type="SAM" id="MobiDB-lite"/>
    </source>
</evidence>
<feature type="region of interest" description="Disordered" evidence="11">
    <location>
        <begin position="206"/>
        <end position="234"/>
    </location>
</feature>
<accession>A0AAV3NTL4</accession>
<feature type="compositionally biased region" description="Low complexity" evidence="11">
    <location>
        <begin position="518"/>
        <end position="530"/>
    </location>
</feature>
<keyword evidence="3 10" id="KW-0863">Zinc-finger</keyword>
<keyword evidence="4" id="KW-0862">Zinc</keyword>
<evidence type="ECO:0000256" key="2">
    <source>
        <dbReference type="ARBA" id="ARBA00022723"/>
    </source>
</evidence>
<feature type="compositionally biased region" description="Polar residues" evidence="11">
    <location>
        <begin position="312"/>
        <end position="322"/>
    </location>
</feature>
<feature type="compositionally biased region" description="Polar residues" evidence="11">
    <location>
        <begin position="84"/>
        <end position="98"/>
    </location>
</feature>
<dbReference type="GO" id="GO:0005634">
    <property type="term" value="C:nucleus"/>
    <property type="evidence" value="ECO:0007669"/>
    <property type="project" value="UniProtKB-SubCell"/>
</dbReference>
<dbReference type="GO" id="GO:0008270">
    <property type="term" value="F:zinc ion binding"/>
    <property type="evidence" value="ECO:0007669"/>
    <property type="project" value="UniProtKB-KW"/>
</dbReference>
<sequence>MEDAGAQVASPIFMHQPIAGRFVEPNSMDKKRNLLFPSANFTQQNHPNNWNPNAWNWDSVRFVAKPSESDLVDRLNASGAAVHSGQSKALKTSRSNHTGQEESLRLKLGGANAGLSPHVEPVSRPSKRVRSGSPGGTNYPMCQVDDCKEDLSRAKDYHRRHKVCEIHSKATKALVGDQKQRFCQQCSRFHPLLEFDEGKRSCRRRLAGHNRRRRKIQPEDSPSRVVLTGNQENTHKNDVDIANLLAVLAGAQGNTNERGVLPSAVPDKEQLLQILKKLHSLPLPANIAEKIPILGSSGNSTSNQSYSQSQSRANGNTSSPSTKNLLAALTATPVMPNTNLVEVQSEGSSRGSDSEKSKSDSLGQSPCLNLQDSLGVDHPIIGGQRSSLNDQSPVEESDGQVQEGHPDLTLQLFSSSPEIDSVPKLTADRKYFSSGSSNPSIDRSPSSSPPVAHKLFPVPSIKGKRRPGTIPVHPVSTSNVSATKAAACIMPLQLFGSSLTGADNGSSQNSPYQAGYTSSSGSDHSPSSLISDAQDRTGRILFKLFDKDPSHLPGSLRAQVYNWLSNCPSEMESYIRPGCIVLSIYISMSSSAWDQLEGNLYLCIKSLVEDIDPDFWRNGRFLVHTLKQLASFQEGKIRLCKSLKLWSSPELVSISPVAVETGQEISVVLRGRNLTIPGTKITCTHMASYTIEQASTSQMLSDEICLVGFKVYGANDKSLGRCFIEVENGVRGSSFPLIIADAAICQELRLLEFKFGEGAEVNDLTLAFHVQDSWVSSSREETLHFLNELGWLFQRKTNSCFLDAPAYKLSRFKFLFVFSVQHNLCALVKTLLDILLEINLAKEELINDSLEMLHEINLLNTAVKRRCMNMVNMLLRYSVLDRSDYSRKYLFPPNAQGPGGITPLHVVASMANSDELVDALTNDPKEMGMRCWKSTLDSTGLSPYAYALMRNNHSYNELVAQKLADKENGQISLSIHNEVVPPDVEKEQNNKKLSEFKQVLNSCSRCAIAATRSSTRVSGTQGLLQRPYIHSMLAIAAVCVCVCLLFRGAPDIGSVAPFKWEKLEFGTS</sequence>
<keyword evidence="2" id="KW-0479">Metal-binding</keyword>
<evidence type="ECO:0000256" key="8">
    <source>
        <dbReference type="ARBA" id="ARBA00023242"/>
    </source>
</evidence>
<dbReference type="Gene3D" id="4.10.1100.10">
    <property type="entry name" value="Transcription factor, SBP-box domain"/>
    <property type="match status" value="1"/>
</dbReference>
<dbReference type="SUPFAM" id="SSF103612">
    <property type="entry name" value="SBT domain"/>
    <property type="match status" value="1"/>
</dbReference>
<comment type="caution">
    <text evidence="13">The sequence shown here is derived from an EMBL/GenBank/DDBJ whole genome shotgun (WGS) entry which is preliminary data.</text>
</comment>